<comment type="caution">
    <text evidence="10">The sequence shown here is derived from an EMBL/GenBank/DDBJ whole genome shotgun (WGS) entry which is preliminary data.</text>
</comment>
<dbReference type="SUPFAM" id="SSF161098">
    <property type="entry name" value="MetI-like"/>
    <property type="match status" value="1"/>
</dbReference>
<feature type="domain" description="ABC transmembrane type-1" evidence="9">
    <location>
        <begin position="108"/>
        <end position="300"/>
    </location>
</feature>
<dbReference type="Proteomes" id="UP001370299">
    <property type="component" value="Unassembled WGS sequence"/>
</dbReference>
<dbReference type="EMBL" id="JBBLYY010000030">
    <property type="protein sequence ID" value="MEK0170775.1"/>
    <property type="molecule type" value="Genomic_DNA"/>
</dbReference>
<evidence type="ECO:0000313" key="10">
    <source>
        <dbReference type="EMBL" id="MEK0170775.1"/>
    </source>
</evidence>
<evidence type="ECO:0000256" key="2">
    <source>
        <dbReference type="ARBA" id="ARBA00022448"/>
    </source>
</evidence>
<comment type="similarity">
    <text evidence="7">Belongs to the binding-protein-dependent transport system permease family.</text>
</comment>
<feature type="transmembrane region" description="Helical" evidence="7">
    <location>
        <begin position="219"/>
        <end position="244"/>
    </location>
</feature>
<protein>
    <submittedName>
        <fullName evidence="10">Carbohydrate ABC transporter permease</fullName>
    </submittedName>
</protein>
<evidence type="ECO:0000313" key="11">
    <source>
        <dbReference type="Proteomes" id="UP001370299"/>
    </source>
</evidence>
<dbReference type="InterPro" id="IPR035906">
    <property type="entry name" value="MetI-like_sf"/>
</dbReference>
<dbReference type="CDD" id="cd06261">
    <property type="entry name" value="TM_PBP2"/>
    <property type="match status" value="1"/>
</dbReference>
<dbReference type="Gene3D" id="1.10.3720.10">
    <property type="entry name" value="MetI-like"/>
    <property type="match status" value="1"/>
</dbReference>
<dbReference type="PANTHER" id="PTHR43744">
    <property type="entry name" value="ABC TRANSPORTER PERMEASE PROTEIN MG189-RELATED-RELATED"/>
    <property type="match status" value="1"/>
</dbReference>
<comment type="subcellular location">
    <subcellularLocation>
        <location evidence="1 7">Cell membrane</location>
        <topology evidence="1 7">Multi-pass membrane protein</topology>
    </subcellularLocation>
</comment>
<feature type="compositionally biased region" description="Basic and acidic residues" evidence="8">
    <location>
        <begin position="1"/>
        <end position="13"/>
    </location>
</feature>
<feature type="transmembrane region" description="Helical" evidence="7">
    <location>
        <begin position="47"/>
        <end position="68"/>
    </location>
</feature>
<evidence type="ECO:0000256" key="6">
    <source>
        <dbReference type="ARBA" id="ARBA00023136"/>
    </source>
</evidence>
<dbReference type="RefSeq" id="WP_340196874.1">
    <property type="nucleotide sequence ID" value="NZ_JBBKAP010000049.1"/>
</dbReference>
<feature type="transmembrane region" description="Helical" evidence="7">
    <location>
        <begin position="112"/>
        <end position="132"/>
    </location>
</feature>
<keyword evidence="4 7" id="KW-0812">Transmembrane</keyword>
<evidence type="ECO:0000259" key="9">
    <source>
        <dbReference type="PROSITE" id="PS50928"/>
    </source>
</evidence>
<evidence type="ECO:0000256" key="8">
    <source>
        <dbReference type="SAM" id="MobiDB-lite"/>
    </source>
</evidence>
<proteinExistence type="inferred from homology"/>
<evidence type="ECO:0000256" key="4">
    <source>
        <dbReference type="ARBA" id="ARBA00022692"/>
    </source>
</evidence>
<feature type="transmembrane region" description="Helical" evidence="7">
    <location>
        <begin position="279"/>
        <end position="300"/>
    </location>
</feature>
<evidence type="ECO:0000256" key="5">
    <source>
        <dbReference type="ARBA" id="ARBA00022989"/>
    </source>
</evidence>
<gene>
    <name evidence="10" type="ORF">WMN62_04765</name>
</gene>
<keyword evidence="5 7" id="KW-1133">Transmembrane helix</keyword>
<dbReference type="InterPro" id="IPR000515">
    <property type="entry name" value="MetI-like"/>
</dbReference>
<feature type="transmembrane region" description="Helical" evidence="7">
    <location>
        <begin position="176"/>
        <end position="198"/>
    </location>
</feature>
<keyword evidence="6 7" id="KW-0472">Membrane</keyword>
<evidence type="ECO:0000256" key="3">
    <source>
        <dbReference type="ARBA" id="ARBA00022475"/>
    </source>
</evidence>
<dbReference type="Pfam" id="PF00528">
    <property type="entry name" value="BPD_transp_1"/>
    <property type="match status" value="1"/>
</dbReference>
<organism evidence="10 11">
    <name type="scientific">Curtobacterium citreum</name>
    <dbReference type="NCBI Taxonomy" id="2036"/>
    <lineage>
        <taxon>Bacteria</taxon>
        <taxon>Bacillati</taxon>
        <taxon>Actinomycetota</taxon>
        <taxon>Actinomycetes</taxon>
        <taxon>Micrococcales</taxon>
        <taxon>Microbacteriaceae</taxon>
        <taxon>Curtobacterium</taxon>
    </lineage>
</organism>
<keyword evidence="11" id="KW-1185">Reference proteome</keyword>
<evidence type="ECO:0000256" key="7">
    <source>
        <dbReference type="RuleBase" id="RU363032"/>
    </source>
</evidence>
<dbReference type="PROSITE" id="PS50928">
    <property type="entry name" value="ABC_TM1"/>
    <property type="match status" value="1"/>
</dbReference>
<feature type="transmembrane region" description="Helical" evidence="7">
    <location>
        <begin position="144"/>
        <end position="164"/>
    </location>
</feature>
<reference evidence="10 11" key="1">
    <citation type="submission" date="2024-03" db="EMBL/GenBank/DDBJ databases">
        <title>Whole genomes of four grape xylem sap localized bacterial endophytes.</title>
        <authorList>
            <person name="Kumar G."/>
            <person name="Savka M.A."/>
        </authorList>
    </citation>
    <scope>NUCLEOTIDE SEQUENCE [LARGE SCALE GENOMIC DNA]</scope>
    <source>
        <strain evidence="10 11">RIT_GXS8</strain>
    </source>
</reference>
<name>A0ABU8Y7G3_9MICO</name>
<sequence>MTLRTERQPDRDTVTSSIEAVRPRGRKGADDRSRNADGSIRSPWSSVLARVLLIAMSLLFLIPIYWMVISALKGNSELGAFPPTWFPQWLDWSNFGKAIDAMPFFTFFRNTLIITVCVTLFSMVSNLVIAYGFACLEWRGRDKVFYVVLATLFIPFPVTLIPMFDLYARLGWINTFLPLIVPSLFGSAFYVFLLRQFLLQIPKDLLNAARMDGASEWGILWRIVFPQARAALVTVGIFAAVGAWNDFLGPLIYLQDENVQTLSIGLQIFRLNNSQDFQFNQLMAASVLIILPLVVLFFVFQRTFIKGVQIGSFK</sequence>
<feature type="region of interest" description="Disordered" evidence="8">
    <location>
        <begin position="1"/>
        <end position="39"/>
    </location>
</feature>
<accession>A0ABU8Y7G3</accession>
<keyword evidence="3" id="KW-1003">Cell membrane</keyword>
<keyword evidence="2 7" id="KW-0813">Transport</keyword>
<evidence type="ECO:0000256" key="1">
    <source>
        <dbReference type="ARBA" id="ARBA00004651"/>
    </source>
</evidence>
<dbReference type="PANTHER" id="PTHR43744:SF12">
    <property type="entry name" value="ABC TRANSPORTER PERMEASE PROTEIN MG189-RELATED"/>
    <property type="match status" value="1"/>
</dbReference>